<dbReference type="InterPro" id="IPR032710">
    <property type="entry name" value="NTF2-like_dom_sf"/>
</dbReference>
<evidence type="ECO:0000313" key="1">
    <source>
        <dbReference type="EMBL" id="WEK03627.1"/>
    </source>
</evidence>
<evidence type="ECO:0000313" key="2">
    <source>
        <dbReference type="Proteomes" id="UP001217476"/>
    </source>
</evidence>
<name>A0AAJ5VSS2_9HYPH</name>
<accession>A0AAJ5VSS2</accession>
<organism evidence="1 2">
    <name type="scientific">Candidatus Devosia phytovorans</name>
    <dbReference type="NCBI Taxonomy" id="3121372"/>
    <lineage>
        <taxon>Bacteria</taxon>
        <taxon>Pseudomonadati</taxon>
        <taxon>Pseudomonadota</taxon>
        <taxon>Alphaproteobacteria</taxon>
        <taxon>Hyphomicrobiales</taxon>
        <taxon>Devosiaceae</taxon>
        <taxon>Devosia</taxon>
    </lineage>
</organism>
<proteinExistence type="predicted"/>
<sequence>MPSPNPFPNDADRSAIWTMLVERDIAAFVNADWSLVDGDFIKEGFLGINGKKSGNPDDWGISFPTLEAYRDDWIRQAKESQKLDYAEDVLEGIHRATKLTEIEINGDIAIAHKKFDGEIALTDGGKDVLHWQTLYFCRKVDGVWKLTGFAGYLPYLMAR</sequence>
<protein>
    <submittedName>
        <fullName evidence="1">Uncharacterized protein</fullName>
    </submittedName>
</protein>
<gene>
    <name evidence="1" type="ORF">P0Y65_15725</name>
</gene>
<dbReference type="SUPFAM" id="SSF54427">
    <property type="entry name" value="NTF2-like"/>
    <property type="match status" value="1"/>
</dbReference>
<dbReference type="AlphaFoldDB" id="A0AAJ5VSS2"/>
<dbReference type="Proteomes" id="UP001217476">
    <property type="component" value="Chromosome"/>
</dbReference>
<dbReference type="EMBL" id="CP119312">
    <property type="protein sequence ID" value="WEK03627.1"/>
    <property type="molecule type" value="Genomic_DNA"/>
</dbReference>
<dbReference type="Gene3D" id="3.10.450.50">
    <property type="match status" value="1"/>
</dbReference>
<reference evidence="1" key="1">
    <citation type="submission" date="2023-03" db="EMBL/GenBank/DDBJ databases">
        <title>Andean soil-derived lignocellulolytic bacterial consortium as a source of novel taxa and putative plastic-active enzymes.</title>
        <authorList>
            <person name="Diaz-Garcia L."/>
            <person name="Chuvochina M."/>
            <person name="Feuerriegel G."/>
            <person name="Bunk B."/>
            <person name="Sproer C."/>
            <person name="Streit W.R."/>
            <person name="Rodriguez L.M."/>
            <person name="Overmann J."/>
            <person name="Jimenez D.J."/>
        </authorList>
    </citation>
    <scope>NUCLEOTIDE SEQUENCE</scope>
    <source>
        <strain evidence="1">MAG 4196</strain>
    </source>
</reference>